<evidence type="ECO:0000313" key="4">
    <source>
        <dbReference type="WBParaSite" id="Csp11.Scaffold629.g8243.t1"/>
    </source>
</evidence>
<dbReference type="GO" id="GO:0016791">
    <property type="term" value="F:phosphatase activity"/>
    <property type="evidence" value="ECO:0007669"/>
    <property type="project" value="UniProtKB-ARBA"/>
</dbReference>
<dbReference type="eggNOG" id="KOG3720">
    <property type="taxonomic scope" value="Eukaryota"/>
</dbReference>
<keyword evidence="2" id="KW-0732">Signal</keyword>
<evidence type="ECO:0000256" key="1">
    <source>
        <dbReference type="ARBA" id="ARBA00005375"/>
    </source>
</evidence>
<accession>A0A1I7UDJ2</accession>
<dbReference type="Gene3D" id="3.40.50.1240">
    <property type="entry name" value="Phosphoglycerate mutase-like"/>
    <property type="match status" value="1"/>
</dbReference>
<name>A0A1I7UDJ2_9PELO</name>
<dbReference type="Pfam" id="PF00328">
    <property type="entry name" value="His_Phos_2"/>
    <property type="match status" value="1"/>
</dbReference>
<proteinExistence type="inferred from homology"/>
<dbReference type="STRING" id="1561998.A0A1I7UDJ2"/>
<dbReference type="PANTHER" id="PTHR11567">
    <property type="entry name" value="ACID PHOSPHATASE-RELATED"/>
    <property type="match status" value="1"/>
</dbReference>
<dbReference type="PANTHER" id="PTHR11567:SF172">
    <property type="entry name" value="ACID PHOSPHATASE FAMILY"/>
    <property type="match status" value="1"/>
</dbReference>
<dbReference type="CDD" id="cd07061">
    <property type="entry name" value="HP_HAP_like"/>
    <property type="match status" value="1"/>
</dbReference>
<dbReference type="InterPro" id="IPR000560">
    <property type="entry name" value="His_Pase_clade-2"/>
</dbReference>
<evidence type="ECO:0000313" key="3">
    <source>
        <dbReference type="Proteomes" id="UP000095282"/>
    </source>
</evidence>
<protein>
    <submittedName>
        <fullName evidence="4">Prostatic acid phosphatase-like</fullName>
    </submittedName>
</protein>
<dbReference type="AlphaFoldDB" id="A0A1I7UDJ2"/>
<sequence>MRILWILILVSTPFGALADSDDGFKLVYTQVLFRHGARAPTERITDPAYESAFPRGLGEMTDRGFENSYRLGEFLGNRYVKSGFLNANLKPTEMYWRSVNKNRCLSSASAVGYGMFDDKVRHLHVPVLTEEVNEDLLNYDQTNCHKELDLVKAKCPDFDGILEPWPKYEAFIAKCLNYTHPVFADYPFETLEAYINQYKNSIPLPKELEPHIDHIMSLYVKVTQFITGTGYHHDPRMMRIKFGYLVKKLLGNLRGAISGIQQKAKIRKFTVYSTQDWILMGVLDSFGVLKETVGLEVYPEYNSMILIELFEKNDEFFVKMLYKREEITSDNHQLIDVSHLVRNCPRDQMYCPIKAFLACCKEYEEEKGKGCDVDKRRRARSVWKWREPRFAGPA</sequence>
<dbReference type="InterPro" id="IPR029033">
    <property type="entry name" value="His_PPase_superfam"/>
</dbReference>
<feature type="chain" id="PRO_5009308791" evidence="2">
    <location>
        <begin position="19"/>
        <end position="394"/>
    </location>
</feature>
<feature type="signal peptide" evidence="2">
    <location>
        <begin position="1"/>
        <end position="18"/>
    </location>
</feature>
<reference evidence="4" key="1">
    <citation type="submission" date="2016-11" db="UniProtKB">
        <authorList>
            <consortium name="WormBaseParasite"/>
        </authorList>
    </citation>
    <scope>IDENTIFICATION</scope>
</reference>
<dbReference type="Proteomes" id="UP000095282">
    <property type="component" value="Unplaced"/>
</dbReference>
<keyword evidence="3" id="KW-1185">Reference proteome</keyword>
<dbReference type="SUPFAM" id="SSF53254">
    <property type="entry name" value="Phosphoglycerate mutase-like"/>
    <property type="match status" value="1"/>
</dbReference>
<dbReference type="InterPro" id="IPR050645">
    <property type="entry name" value="Histidine_acid_phosphatase"/>
</dbReference>
<evidence type="ECO:0000256" key="2">
    <source>
        <dbReference type="SAM" id="SignalP"/>
    </source>
</evidence>
<dbReference type="WBParaSite" id="Csp11.Scaffold629.g8243.t1">
    <property type="protein sequence ID" value="Csp11.Scaffold629.g8243.t1"/>
    <property type="gene ID" value="Csp11.Scaffold629.g8243"/>
</dbReference>
<comment type="similarity">
    <text evidence="1">Belongs to the histidine acid phosphatase family.</text>
</comment>
<organism evidence="3 4">
    <name type="scientific">Caenorhabditis tropicalis</name>
    <dbReference type="NCBI Taxonomy" id="1561998"/>
    <lineage>
        <taxon>Eukaryota</taxon>
        <taxon>Metazoa</taxon>
        <taxon>Ecdysozoa</taxon>
        <taxon>Nematoda</taxon>
        <taxon>Chromadorea</taxon>
        <taxon>Rhabditida</taxon>
        <taxon>Rhabditina</taxon>
        <taxon>Rhabditomorpha</taxon>
        <taxon>Rhabditoidea</taxon>
        <taxon>Rhabditidae</taxon>
        <taxon>Peloderinae</taxon>
        <taxon>Caenorhabditis</taxon>
    </lineage>
</organism>